<proteinExistence type="inferred from homology"/>
<dbReference type="InterPro" id="IPR035906">
    <property type="entry name" value="MetI-like_sf"/>
</dbReference>
<dbReference type="PANTHER" id="PTHR30425:SF1">
    <property type="entry name" value="PHOSPHATE TRANSPORT SYSTEM PERMEASE PROTEIN PSTC"/>
    <property type="match status" value="1"/>
</dbReference>
<dbReference type="PANTHER" id="PTHR30425">
    <property type="entry name" value="PHOSPHATE TRANSPORT SYSTEM PERMEASE PROTEIN PST"/>
    <property type="match status" value="1"/>
</dbReference>
<sequence>MAAKTSKAEFSDALSTSSISSPPSGSELVKDRVFRGLTQGFAWLTVGLVFYIVYEVGGKAMPAIQEHGLRFLTTTTWDLQKEQFGVLPEIWGTLYSSLLALLIGGFFGIAIAIFLTQDFLPPKMEWVFKNIVEMLAAIPSVVYGLWGIFVVIPMIRPAAGWVHEHLGWIPLFGTSLSGPGMLPAALVLSIMILPTVSAISRDSLSNVPGKLKEAAYGLGATRWEAIFGVILPTASTGIFGALVLGFGRALGETMALAMLVGNSNQMSISLFSPGNTLAALLANHFPEAGEKEEPVLMYAALVLLSITLLVNVFGALLLKQASSRLGARGGPK</sequence>
<dbReference type="InterPro" id="IPR051124">
    <property type="entry name" value="Phosphate_Transport_Permease"/>
</dbReference>
<evidence type="ECO:0000256" key="4">
    <source>
        <dbReference type="ARBA" id="ARBA00022475"/>
    </source>
</evidence>
<dbReference type="PROSITE" id="PS50928">
    <property type="entry name" value="ABC_TM1"/>
    <property type="match status" value="1"/>
</dbReference>
<dbReference type="CDD" id="cd06261">
    <property type="entry name" value="TM_PBP2"/>
    <property type="match status" value="1"/>
</dbReference>
<evidence type="ECO:0000256" key="6">
    <source>
        <dbReference type="ARBA" id="ARBA00022692"/>
    </source>
</evidence>
<keyword evidence="6 9" id="KW-0812">Transmembrane</keyword>
<dbReference type="GO" id="GO:0006817">
    <property type="term" value="P:phosphate ion transport"/>
    <property type="evidence" value="ECO:0007669"/>
    <property type="project" value="UniProtKB-KW"/>
</dbReference>
<keyword evidence="5 10" id="KW-0592">Phosphate transport</keyword>
<dbReference type="InterPro" id="IPR011864">
    <property type="entry name" value="Phosphate_PstC"/>
</dbReference>
<dbReference type="InterPro" id="IPR000515">
    <property type="entry name" value="MetI-like"/>
</dbReference>
<reference evidence="12 13" key="1">
    <citation type="submission" date="2019-02" db="EMBL/GenBank/DDBJ databases">
        <title>Deep-cultivation of Planctomycetes and their phenomic and genomic characterization uncovers novel biology.</title>
        <authorList>
            <person name="Wiegand S."/>
            <person name="Jogler M."/>
            <person name="Boedeker C."/>
            <person name="Pinto D."/>
            <person name="Vollmers J."/>
            <person name="Rivas-Marin E."/>
            <person name="Kohn T."/>
            <person name="Peeters S.H."/>
            <person name="Heuer A."/>
            <person name="Rast P."/>
            <person name="Oberbeckmann S."/>
            <person name="Bunk B."/>
            <person name="Jeske O."/>
            <person name="Meyerdierks A."/>
            <person name="Storesund J.E."/>
            <person name="Kallscheuer N."/>
            <person name="Luecker S."/>
            <person name="Lage O.M."/>
            <person name="Pohl T."/>
            <person name="Merkel B.J."/>
            <person name="Hornburger P."/>
            <person name="Mueller R.-W."/>
            <person name="Bruemmer F."/>
            <person name="Labrenz M."/>
            <person name="Spormann A.M."/>
            <person name="Op Den Camp H."/>
            <person name="Overmann J."/>
            <person name="Amann R."/>
            <person name="Jetten M.S.M."/>
            <person name="Mascher T."/>
            <person name="Medema M.H."/>
            <person name="Devos D.P."/>
            <person name="Kaster A.-K."/>
            <person name="Ovreas L."/>
            <person name="Rohde M."/>
            <person name="Galperin M.Y."/>
            <person name="Jogler C."/>
        </authorList>
    </citation>
    <scope>NUCLEOTIDE SEQUENCE [LARGE SCALE GENOMIC DNA]</scope>
    <source>
        <strain evidence="12 13">Poly41</strain>
    </source>
</reference>
<name>A0A5C6DJQ5_9BACT</name>
<dbReference type="AlphaFoldDB" id="A0A5C6DJQ5"/>
<protein>
    <recommendedName>
        <fullName evidence="10">Phosphate transport system permease protein</fullName>
    </recommendedName>
</protein>
<gene>
    <name evidence="12" type="primary">pstC_2</name>
    <name evidence="12" type="ORF">Poly41_38900</name>
</gene>
<evidence type="ECO:0000256" key="3">
    <source>
        <dbReference type="ARBA" id="ARBA00022448"/>
    </source>
</evidence>
<evidence type="ECO:0000256" key="5">
    <source>
        <dbReference type="ARBA" id="ARBA00022592"/>
    </source>
</evidence>
<feature type="transmembrane region" description="Helical" evidence="9">
    <location>
        <begin position="94"/>
        <end position="115"/>
    </location>
</feature>
<accession>A0A5C6DJQ5</accession>
<comment type="similarity">
    <text evidence="2 10">Belongs to the binding-protein-dependent transport system permease family. CysTW subfamily.</text>
</comment>
<dbReference type="Proteomes" id="UP000319143">
    <property type="component" value="Unassembled WGS sequence"/>
</dbReference>
<keyword evidence="3 9" id="KW-0813">Transport</keyword>
<dbReference type="NCBIfam" id="TIGR02138">
    <property type="entry name" value="phosphate_pstC"/>
    <property type="match status" value="1"/>
</dbReference>
<evidence type="ECO:0000256" key="7">
    <source>
        <dbReference type="ARBA" id="ARBA00022989"/>
    </source>
</evidence>
<feature type="transmembrane region" description="Helical" evidence="9">
    <location>
        <begin position="167"/>
        <end position="193"/>
    </location>
</feature>
<comment type="subcellular location">
    <subcellularLocation>
        <location evidence="1 9">Cell membrane</location>
        <topology evidence="1 9">Multi-pass membrane protein</topology>
    </subcellularLocation>
</comment>
<feature type="transmembrane region" description="Helical" evidence="9">
    <location>
        <begin position="135"/>
        <end position="155"/>
    </location>
</feature>
<dbReference type="GO" id="GO:0005315">
    <property type="term" value="F:phosphate transmembrane transporter activity"/>
    <property type="evidence" value="ECO:0007669"/>
    <property type="project" value="InterPro"/>
</dbReference>
<organism evidence="12 13">
    <name type="scientific">Novipirellula artificiosorum</name>
    <dbReference type="NCBI Taxonomy" id="2528016"/>
    <lineage>
        <taxon>Bacteria</taxon>
        <taxon>Pseudomonadati</taxon>
        <taxon>Planctomycetota</taxon>
        <taxon>Planctomycetia</taxon>
        <taxon>Pirellulales</taxon>
        <taxon>Pirellulaceae</taxon>
        <taxon>Novipirellula</taxon>
    </lineage>
</organism>
<feature type="transmembrane region" description="Helical" evidence="9">
    <location>
        <begin position="33"/>
        <end position="54"/>
    </location>
</feature>
<evidence type="ECO:0000256" key="1">
    <source>
        <dbReference type="ARBA" id="ARBA00004651"/>
    </source>
</evidence>
<dbReference type="EMBL" id="SJPV01000006">
    <property type="protein sequence ID" value="TWU36137.1"/>
    <property type="molecule type" value="Genomic_DNA"/>
</dbReference>
<dbReference type="OrthoDB" id="9785113at2"/>
<keyword evidence="4 10" id="KW-1003">Cell membrane</keyword>
<feature type="domain" description="ABC transmembrane type-1" evidence="11">
    <location>
        <begin position="90"/>
        <end position="314"/>
    </location>
</feature>
<keyword evidence="13" id="KW-1185">Reference proteome</keyword>
<dbReference type="SUPFAM" id="SSF161098">
    <property type="entry name" value="MetI-like"/>
    <property type="match status" value="1"/>
</dbReference>
<evidence type="ECO:0000256" key="9">
    <source>
        <dbReference type="RuleBase" id="RU363032"/>
    </source>
</evidence>
<evidence type="ECO:0000313" key="12">
    <source>
        <dbReference type="EMBL" id="TWU36137.1"/>
    </source>
</evidence>
<dbReference type="RefSeq" id="WP_146528164.1">
    <property type="nucleotide sequence ID" value="NZ_SJPV01000006.1"/>
</dbReference>
<evidence type="ECO:0000313" key="13">
    <source>
        <dbReference type="Proteomes" id="UP000319143"/>
    </source>
</evidence>
<evidence type="ECO:0000256" key="8">
    <source>
        <dbReference type="ARBA" id="ARBA00023136"/>
    </source>
</evidence>
<feature type="transmembrane region" description="Helical" evidence="9">
    <location>
        <begin position="295"/>
        <end position="318"/>
    </location>
</feature>
<dbReference type="Gene3D" id="1.10.3720.10">
    <property type="entry name" value="MetI-like"/>
    <property type="match status" value="1"/>
</dbReference>
<evidence type="ECO:0000259" key="11">
    <source>
        <dbReference type="PROSITE" id="PS50928"/>
    </source>
</evidence>
<dbReference type="GO" id="GO:0005886">
    <property type="term" value="C:plasma membrane"/>
    <property type="evidence" value="ECO:0007669"/>
    <property type="project" value="UniProtKB-SubCell"/>
</dbReference>
<evidence type="ECO:0000256" key="2">
    <source>
        <dbReference type="ARBA" id="ARBA00007069"/>
    </source>
</evidence>
<keyword evidence="7 9" id="KW-1133">Transmembrane helix</keyword>
<keyword evidence="8 9" id="KW-0472">Membrane</keyword>
<evidence type="ECO:0000256" key="10">
    <source>
        <dbReference type="RuleBase" id="RU363054"/>
    </source>
</evidence>
<comment type="function">
    <text evidence="10">Part of the binding-protein-dependent transport system for phosphate; probably responsible for the translocation of the substrate across the membrane.</text>
</comment>
<dbReference type="Pfam" id="PF00528">
    <property type="entry name" value="BPD_transp_1"/>
    <property type="match status" value="1"/>
</dbReference>
<feature type="transmembrane region" description="Helical" evidence="9">
    <location>
        <begin position="225"/>
        <end position="246"/>
    </location>
</feature>
<comment type="caution">
    <text evidence="12">The sequence shown here is derived from an EMBL/GenBank/DDBJ whole genome shotgun (WGS) entry which is preliminary data.</text>
</comment>